<reference evidence="1" key="1">
    <citation type="submission" date="2021-01" db="EMBL/GenBank/DDBJ databases">
        <title>Whole genome shotgun sequence of Actinoplanes ferrugineus NBRC 15555.</title>
        <authorList>
            <person name="Komaki H."/>
            <person name="Tamura T."/>
        </authorList>
    </citation>
    <scope>NUCLEOTIDE SEQUENCE</scope>
    <source>
        <strain evidence="1">NBRC 15555</strain>
    </source>
</reference>
<sequence length="106" mass="11155">MIPARFSGGDYSGTPAIALVPAGMPTIMSCQARTGLTASVSHLPGLGHHPRRVRTQFRLVAATSATVSAFNRALPERGARGAGRLIVVCREDWSAIDDTRPDPGDS</sequence>
<dbReference type="AlphaFoldDB" id="A0A919J8C2"/>
<comment type="caution">
    <text evidence="1">The sequence shown here is derived from an EMBL/GenBank/DDBJ whole genome shotgun (WGS) entry which is preliminary data.</text>
</comment>
<evidence type="ECO:0000313" key="1">
    <source>
        <dbReference type="EMBL" id="GIE15434.1"/>
    </source>
</evidence>
<name>A0A919J8C2_9ACTN</name>
<organism evidence="1 2">
    <name type="scientific">Paractinoplanes ferrugineus</name>
    <dbReference type="NCBI Taxonomy" id="113564"/>
    <lineage>
        <taxon>Bacteria</taxon>
        <taxon>Bacillati</taxon>
        <taxon>Actinomycetota</taxon>
        <taxon>Actinomycetes</taxon>
        <taxon>Micromonosporales</taxon>
        <taxon>Micromonosporaceae</taxon>
        <taxon>Paractinoplanes</taxon>
    </lineage>
</organism>
<keyword evidence="2" id="KW-1185">Reference proteome</keyword>
<dbReference type="Proteomes" id="UP000598174">
    <property type="component" value="Unassembled WGS sequence"/>
</dbReference>
<dbReference type="PROSITE" id="PS51257">
    <property type="entry name" value="PROKAR_LIPOPROTEIN"/>
    <property type="match status" value="1"/>
</dbReference>
<gene>
    <name evidence="1" type="ORF">Afe05nite_72740</name>
</gene>
<protein>
    <submittedName>
        <fullName evidence="1">Uncharacterized protein</fullName>
    </submittedName>
</protein>
<dbReference type="EMBL" id="BOMM01000067">
    <property type="protein sequence ID" value="GIE15434.1"/>
    <property type="molecule type" value="Genomic_DNA"/>
</dbReference>
<accession>A0A919J8C2</accession>
<evidence type="ECO:0000313" key="2">
    <source>
        <dbReference type="Proteomes" id="UP000598174"/>
    </source>
</evidence>
<proteinExistence type="predicted"/>